<sequence>MDYNELMEVLSKLNKTVAMAQQQQRMSLDETLITLNKTLETVGGLLETIQIAILIIAVALSILLVGMTATCYYAKYKKYSQVSNEPDDKASYRKGAGHPTEF</sequence>
<accession>A0AAF3ELQ0</accession>
<reference evidence="4" key="1">
    <citation type="submission" date="2024-02" db="UniProtKB">
        <authorList>
            <consortium name="WormBaseParasite"/>
        </authorList>
    </citation>
    <scope>IDENTIFICATION</scope>
</reference>
<keyword evidence="2" id="KW-1133">Transmembrane helix</keyword>
<proteinExistence type="predicted"/>
<organism evidence="3 4">
    <name type="scientific">Mesorhabditis belari</name>
    <dbReference type="NCBI Taxonomy" id="2138241"/>
    <lineage>
        <taxon>Eukaryota</taxon>
        <taxon>Metazoa</taxon>
        <taxon>Ecdysozoa</taxon>
        <taxon>Nematoda</taxon>
        <taxon>Chromadorea</taxon>
        <taxon>Rhabditida</taxon>
        <taxon>Rhabditina</taxon>
        <taxon>Rhabditomorpha</taxon>
        <taxon>Rhabditoidea</taxon>
        <taxon>Rhabditidae</taxon>
        <taxon>Mesorhabditinae</taxon>
        <taxon>Mesorhabditis</taxon>
    </lineage>
</organism>
<dbReference type="WBParaSite" id="MBELARI_LOCUS14850.1">
    <property type="protein sequence ID" value="MBELARI_LOCUS14850.1"/>
    <property type="gene ID" value="MBELARI_LOCUS14850"/>
</dbReference>
<evidence type="ECO:0000313" key="4">
    <source>
        <dbReference type="WBParaSite" id="MBELARI_LOCUS14850.1"/>
    </source>
</evidence>
<feature type="region of interest" description="Disordered" evidence="1">
    <location>
        <begin position="81"/>
        <end position="102"/>
    </location>
</feature>
<evidence type="ECO:0000313" key="3">
    <source>
        <dbReference type="Proteomes" id="UP000887575"/>
    </source>
</evidence>
<name>A0AAF3ELQ0_9BILA</name>
<keyword evidence="3" id="KW-1185">Reference proteome</keyword>
<keyword evidence="2" id="KW-0812">Transmembrane</keyword>
<dbReference type="AlphaFoldDB" id="A0AAF3ELQ0"/>
<keyword evidence="2" id="KW-0472">Membrane</keyword>
<protein>
    <submittedName>
        <fullName evidence="4">Uncharacterized protein</fullName>
    </submittedName>
</protein>
<feature type="transmembrane region" description="Helical" evidence="2">
    <location>
        <begin position="49"/>
        <end position="74"/>
    </location>
</feature>
<evidence type="ECO:0000256" key="2">
    <source>
        <dbReference type="SAM" id="Phobius"/>
    </source>
</evidence>
<dbReference type="Proteomes" id="UP000887575">
    <property type="component" value="Unassembled WGS sequence"/>
</dbReference>
<evidence type="ECO:0000256" key="1">
    <source>
        <dbReference type="SAM" id="MobiDB-lite"/>
    </source>
</evidence>